<dbReference type="Proteomes" id="UP000485058">
    <property type="component" value="Unassembled WGS sequence"/>
</dbReference>
<evidence type="ECO:0000313" key="1">
    <source>
        <dbReference type="EMBL" id="GFH16826.1"/>
    </source>
</evidence>
<evidence type="ECO:0000313" key="2">
    <source>
        <dbReference type="Proteomes" id="UP000485058"/>
    </source>
</evidence>
<name>A0A699ZCA0_HAELA</name>
<keyword evidence="2" id="KW-1185">Reference proteome</keyword>
<accession>A0A699ZCA0</accession>
<protein>
    <submittedName>
        <fullName evidence="1">Uncharacterized protein</fullName>
    </submittedName>
</protein>
<gene>
    <name evidence="1" type="ORF">HaLaN_13328</name>
</gene>
<proteinExistence type="predicted"/>
<sequence>MRHSSGHSHKRGHGSLLAAQRLESAYQCTSPFMVEVEVNCVATRFVVKPPPCPPPGQVVGLGRLLSTESAARPWSV</sequence>
<dbReference type="EMBL" id="BLLF01001056">
    <property type="protein sequence ID" value="GFH16826.1"/>
    <property type="molecule type" value="Genomic_DNA"/>
</dbReference>
<organism evidence="1 2">
    <name type="scientific">Haematococcus lacustris</name>
    <name type="common">Green alga</name>
    <name type="synonym">Haematococcus pluvialis</name>
    <dbReference type="NCBI Taxonomy" id="44745"/>
    <lineage>
        <taxon>Eukaryota</taxon>
        <taxon>Viridiplantae</taxon>
        <taxon>Chlorophyta</taxon>
        <taxon>core chlorophytes</taxon>
        <taxon>Chlorophyceae</taxon>
        <taxon>CS clade</taxon>
        <taxon>Chlamydomonadales</taxon>
        <taxon>Haematococcaceae</taxon>
        <taxon>Haematococcus</taxon>
    </lineage>
</organism>
<dbReference type="AlphaFoldDB" id="A0A699ZCA0"/>
<comment type="caution">
    <text evidence="1">The sequence shown here is derived from an EMBL/GenBank/DDBJ whole genome shotgun (WGS) entry which is preliminary data.</text>
</comment>
<reference evidence="1 2" key="1">
    <citation type="submission" date="2020-02" db="EMBL/GenBank/DDBJ databases">
        <title>Draft genome sequence of Haematococcus lacustris strain NIES-144.</title>
        <authorList>
            <person name="Morimoto D."/>
            <person name="Nakagawa S."/>
            <person name="Yoshida T."/>
            <person name="Sawayama S."/>
        </authorList>
    </citation>
    <scope>NUCLEOTIDE SEQUENCE [LARGE SCALE GENOMIC DNA]</scope>
    <source>
        <strain evidence="1 2">NIES-144</strain>
    </source>
</reference>